<protein>
    <submittedName>
        <fullName evidence="1">Uncharacterized protein</fullName>
    </submittedName>
</protein>
<dbReference type="RefSeq" id="WP_341840768.1">
    <property type="nucleotide sequence ID" value="NZ_CP149792.1"/>
</dbReference>
<evidence type="ECO:0000313" key="2">
    <source>
        <dbReference type="Proteomes" id="UP001449657"/>
    </source>
</evidence>
<gene>
    <name evidence="1" type="ORF">WJU22_24305</name>
</gene>
<evidence type="ECO:0000313" key="1">
    <source>
        <dbReference type="EMBL" id="WZN46027.1"/>
    </source>
</evidence>
<proteinExistence type="predicted"/>
<name>A0ABZ2Z3X1_9BACT</name>
<accession>A0ABZ2Z3X1</accession>
<organism evidence="1 2">
    <name type="scientific">Chitinophaga caseinilytica</name>
    <dbReference type="NCBI Taxonomy" id="2267521"/>
    <lineage>
        <taxon>Bacteria</taxon>
        <taxon>Pseudomonadati</taxon>
        <taxon>Bacteroidota</taxon>
        <taxon>Chitinophagia</taxon>
        <taxon>Chitinophagales</taxon>
        <taxon>Chitinophagaceae</taxon>
        <taxon>Chitinophaga</taxon>
    </lineage>
</organism>
<dbReference type="EMBL" id="CP150096">
    <property type="protein sequence ID" value="WZN46027.1"/>
    <property type="molecule type" value="Genomic_DNA"/>
</dbReference>
<reference evidence="1 2" key="1">
    <citation type="submission" date="2024-03" db="EMBL/GenBank/DDBJ databases">
        <title>Chitinophaga caseinilytica sp. nov., a casein hydrolysing bacterium isolated from forest soil.</title>
        <authorList>
            <person name="Lee D.S."/>
            <person name="Han D.M."/>
            <person name="Baek J.H."/>
            <person name="Choi D.G."/>
            <person name="Jeon J.H."/>
            <person name="Jeon C.O."/>
        </authorList>
    </citation>
    <scope>NUCLEOTIDE SEQUENCE [LARGE SCALE GENOMIC DNA]</scope>
    <source>
        <strain evidence="1 2">KACC 19118</strain>
    </source>
</reference>
<keyword evidence="2" id="KW-1185">Reference proteome</keyword>
<sequence length="168" mass="18836">MADVYEVDGGTVIYKLELTNQEDCELLKQLFRRCGEALKNGFFFRGWHGIAGSERLKPVFGFWNDLLDLKITSHSLEFACARFPDGDFDNLLVDLWDGYDSNYLWFFAETPQFLPTGGPSPETASLPPNIQLRKFDADAILIYASPGMEGIKEALLISLGMGNRDTAV</sequence>
<dbReference type="Proteomes" id="UP001449657">
    <property type="component" value="Chromosome"/>
</dbReference>